<reference evidence="5" key="1">
    <citation type="submission" date="2020-11" db="EMBL/GenBank/DDBJ databases">
        <title>Kefir isolates.</title>
        <authorList>
            <person name="Marcisauskas S."/>
            <person name="Kim Y."/>
            <person name="Blasche S."/>
        </authorList>
    </citation>
    <scope>NUCLEOTIDE SEQUENCE</scope>
    <source>
        <strain evidence="5">Olga-1</strain>
    </source>
</reference>
<dbReference type="Pfam" id="PF22606">
    <property type="entry name" value="Cdc6-ORC-like_ATPase_lid"/>
    <property type="match status" value="1"/>
</dbReference>
<dbReference type="Gene3D" id="1.10.8.60">
    <property type="match status" value="1"/>
</dbReference>
<sequence>MGVKRSINFLNEQYDDVFSTKTEFIKTNDESNKRHKIQPLMASNNIGLLSPPVTPENHQKTLNIQQSTLKSASKNLSSNLLNHSDVHEKIQLSNKYNINHNNNNIKKKTSPYSDAKNLFLRSSKPYSNGCYVLSGREKEAKILTDHITNTLKTMKSDSIYVSGPPGTGKSAQINATINSLFSNSSINDSNNDIYSIKIDDNIKRKIRVVKFNCMSISNPTDLFKELYYKLSGNKYISSDGSSQLFKILTKRKSSDCDMTILVLDEMDNIVNKSQQSLFELFTYASNLIESDEKPNLLLIGIANALDLTDRFLPRLRANCISPKLVQFLPYTADQIKSVIFTKLFTLLSDNKENQPQEVIKSTLPPIVHPAAIQFCAKKSAVTTGDLRKAFDVMFKSIDLFEESLLKTHTVEELNAIPINKLPKLMISQVVKVCSSSFNSNFELKLNPLNLQKKMILAFLFKFEEKVEIEYSKIIKSKITTRGKETISINTFFEYYIEKCKYFNGIITQLKRAEFLEIISSLDVHGLVTLSMVNTSSSTKTLLANNGVTLNFDNFKVTSTIPKMEFFKIVNDNTILKRIFYSNY</sequence>
<proteinExistence type="inferred from homology"/>
<dbReference type="InterPro" id="IPR016314">
    <property type="entry name" value="Cdc6/18"/>
</dbReference>
<keyword evidence="2" id="KW-0235">DNA replication</keyword>
<evidence type="ECO:0000256" key="3">
    <source>
        <dbReference type="PIRNR" id="PIRNR001767"/>
    </source>
</evidence>
<evidence type="ECO:0000259" key="4">
    <source>
        <dbReference type="SMART" id="SM00382"/>
    </source>
</evidence>
<feature type="domain" description="AAA+ ATPase" evidence="4">
    <location>
        <begin position="155"/>
        <end position="331"/>
    </location>
</feature>
<dbReference type="AlphaFoldDB" id="A0A9P6WI20"/>
<dbReference type="InterPro" id="IPR054425">
    <property type="entry name" value="Cdc6_ORC1-like_ATPase_lid"/>
</dbReference>
<evidence type="ECO:0000313" key="5">
    <source>
        <dbReference type="EMBL" id="KAG0687281.1"/>
    </source>
</evidence>
<name>A0A9P6WI20_9ASCO</name>
<dbReference type="InterPro" id="IPR050311">
    <property type="entry name" value="ORC1/CDC6"/>
</dbReference>
<dbReference type="GO" id="GO:0016887">
    <property type="term" value="F:ATP hydrolysis activity"/>
    <property type="evidence" value="ECO:0007669"/>
    <property type="project" value="InterPro"/>
</dbReference>
<gene>
    <name evidence="5" type="primary">CDC6</name>
    <name evidence="5" type="ORF">C6P40_002559</name>
</gene>
<comment type="similarity">
    <text evidence="1 3">Belongs to the CDC6/cdc18 family.</text>
</comment>
<dbReference type="GO" id="GO:0005634">
    <property type="term" value="C:nucleus"/>
    <property type="evidence" value="ECO:0007669"/>
    <property type="project" value="TreeGrafter"/>
</dbReference>
<dbReference type="Gene3D" id="3.40.50.300">
    <property type="entry name" value="P-loop containing nucleotide triphosphate hydrolases"/>
    <property type="match status" value="1"/>
</dbReference>
<dbReference type="InterPro" id="IPR027417">
    <property type="entry name" value="P-loop_NTPase"/>
</dbReference>
<dbReference type="EMBL" id="PUHW01000285">
    <property type="protein sequence ID" value="KAG0687281.1"/>
    <property type="molecule type" value="Genomic_DNA"/>
</dbReference>
<dbReference type="GO" id="GO:0003688">
    <property type="term" value="F:DNA replication origin binding"/>
    <property type="evidence" value="ECO:0007669"/>
    <property type="project" value="TreeGrafter"/>
</dbReference>
<dbReference type="PANTHER" id="PTHR10763">
    <property type="entry name" value="CELL DIVISION CONTROL PROTEIN 6-RELATED"/>
    <property type="match status" value="1"/>
</dbReference>
<evidence type="ECO:0000256" key="1">
    <source>
        <dbReference type="ARBA" id="ARBA00006184"/>
    </source>
</evidence>
<dbReference type="InterPro" id="IPR049945">
    <property type="entry name" value="AAA_22"/>
</dbReference>
<dbReference type="SUPFAM" id="SSF52540">
    <property type="entry name" value="P-loop containing nucleoside triphosphate hydrolases"/>
    <property type="match status" value="1"/>
</dbReference>
<dbReference type="PANTHER" id="PTHR10763:SF26">
    <property type="entry name" value="CELL DIVISION CONTROL PROTEIN 6 HOMOLOG"/>
    <property type="match status" value="1"/>
</dbReference>
<dbReference type="SMART" id="SM00382">
    <property type="entry name" value="AAA"/>
    <property type="match status" value="1"/>
</dbReference>
<organism evidence="5 6">
    <name type="scientific">Pichia californica</name>
    <dbReference type="NCBI Taxonomy" id="460514"/>
    <lineage>
        <taxon>Eukaryota</taxon>
        <taxon>Fungi</taxon>
        <taxon>Dikarya</taxon>
        <taxon>Ascomycota</taxon>
        <taxon>Saccharomycotina</taxon>
        <taxon>Pichiomycetes</taxon>
        <taxon>Pichiales</taxon>
        <taxon>Pichiaceae</taxon>
        <taxon>Pichia</taxon>
    </lineage>
</organism>
<protein>
    <recommendedName>
        <fullName evidence="3">Cell division control protein</fullName>
    </recommendedName>
</protein>
<dbReference type="OrthoDB" id="1926878at2759"/>
<dbReference type="InterPro" id="IPR003593">
    <property type="entry name" value="AAA+_ATPase"/>
</dbReference>
<dbReference type="PIRSF" id="PIRSF001767">
    <property type="entry name" value="Cdc6"/>
    <property type="match status" value="1"/>
</dbReference>
<accession>A0A9P6WI20</accession>
<dbReference type="GO" id="GO:0051301">
    <property type="term" value="P:cell division"/>
    <property type="evidence" value="ECO:0007669"/>
    <property type="project" value="UniProtKB-UniRule"/>
</dbReference>
<evidence type="ECO:0000313" key="6">
    <source>
        <dbReference type="Proteomes" id="UP000697127"/>
    </source>
</evidence>
<dbReference type="Pfam" id="PF13401">
    <property type="entry name" value="AAA_22"/>
    <property type="match status" value="1"/>
</dbReference>
<dbReference type="GO" id="GO:0033314">
    <property type="term" value="P:mitotic DNA replication checkpoint signaling"/>
    <property type="evidence" value="ECO:0007669"/>
    <property type="project" value="TreeGrafter"/>
</dbReference>
<evidence type="ECO:0000256" key="2">
    <source>
        <dbReference type="ARBA" id="ARBA00022705"/>
    </source>
</evidence>
<dbReference type="GO" id="GO:0006270">
    <property type="term" value="P:DNA replication initiation"/>
    <property type="evidence" value="ECO:0007669"/>
    <property type="project" value="UniProtKB-UniRule"/>
</dbReference>
<dbReference type="Proteomes" id="UP000697127">
    <property type="component" value="Unassembled WGS sequence"/>
</dbReference>
<keyword evidence="6" id="KW-1185">Reference proteome</keyword>
<comment type="caution">
    <text evidence="5">The sequence shown here is derived from an EMBL/GenBank/DDBJ whole genome shotgun (WGS) entry which is preliminary data.</text>
</comment>